<evidence type="ECO:0000313" key="3">
    <source>
        <dbReference type="Proteomes" id="UP001163046"/>
    </source>
</evidence>
<feature type="region of interest" description="Disordered" evidence="1">
    <location>
        <begin position="40"/>
        <end position="71"/>
    </location>
</feature>
<name>A0A9W9ZNI0_9CNID</name>
<dbReference type="EMBL" id="MU825886">
    <property type="protein sequence ID" value="KAJ7384565.1"/>
    <property type="molecule type" value="Genomic_DNA"/>
</dbReference>
<proteinExistence type="predicted"/>
<dbReference type="AlphaFoldDB" id="A0A9W9ZNI0"/>
<comment type="caution">
    <text evidence="2">The sequence shown here is derived from an EMBL/GenBank/DDBJ whole genome shotgun (WGS) entry which is preliminary data.</text>
</comment>
<accession>A0A9W9ZNI0</accession>
<reference evidence="2" key="1">
    <citation type="submission" date="2023-01" db="EMBL/GenBank/DDBJ databases">
        <title>Genome assembly of the deep-sea coral Lophelia pertusa.</title>
        <authorList>
            <person name="Herrera S."/>
            <person name="Cordes E."/>
        </authorList>
    </citation>
    <scope>NUCLEOTIDE SEQUENCE</scope>
    <source>
        <strain evidence="2">USNM1676648</strain>
        <tissue evidence="2">Polyp</tissue>
    </source>
</reference>
<keyword evidence="3" id="KW-1185">Reference proteome</keyword>
<protein>
    <submittedName>
        <fullName evidence="2">La- protein 6</fullName>
    </submittedName>
</protein>
<sequence length="104" mass="11537">MADDQREESLQGTVAEKVEASPKLLLNGEEVFTACSDHDVAASSHSEDEVDRKYRHSPIDSHSDNDIKDGAEPFNLPARNCLKKSCPKLSFTLAMIISPKMPFF</sequence>
<gene>
    <name evidence="2" type="primary">LARP6_2</name>
    <name evidence="2" type="ORF">OS493_021196</name>
</gene>
<organism evidence="2 3">
    <name type="scientific">Desmophyllum pertusum</name>
    <dbReference type="NCBI Taxonomy" id="174260"/>
    <lineage>
        <taxon>Eukaryota</taxon>
        <taxon>Metazoa</taxon>
        <taxon>Cnidaria</taxon>
        <taxon>Anthozoa</taxon>
        <taxon>Hexacorallia</taxon>
        <taxon>Scleractinia</taxon>
        <taxon>Caryophylliina</taxon>
        <taxon>Caryophylliidae</taxon>
        <taxon>Desmophyllum</taxon>
    </lineage>
</organism>
<evidence type="ECO:0000313" key="2">
    <source>
        <dbReference type="EMBL" id="KAJ7384565.1"/>
    </source>
</evidence>
<dbReference type="Proteomes" id="UP001163046">
    <property type="component" value="Unassembled WGS sequence"/>
</dbReference>
<evidence type="ECO:0000256" key="1">
    <source>
        <dbReference type="SAM" id="MobiDB-lite"/>
    </source>
</evidence>